<accession>T1C9Z0</accession>
<evidence type="ECO:0000256" key="1">
    <source>
        <dbReference type="SAM" id="Phobius"/>
    </source>
</evidence>
<feature type="domain" description="Nitric oxide reductase subunit B cytochrome c-like" evidence="2">
    <location>
        <begin position="19"/>
        <end position="87"/>
    </location>
</feature>
<gene>
    <name evidence="3" type="ORF">B2A_02877</name>
</gene>
<reference evidence="3" key="1">
    <citation type="submission" date="2013-08" db="EMBL/GenBank/DDBJ databases">
        <authorList>
            <person name="Mendez C."/>
            <person name="Richter M."/>
            <person name="Ferrer M."/>
            <person name="Sanchez J."/>
        </authorList>
    </citation>
    <scope>NUCLEOTIDE SEQUENCE</scope>
</reference>
<name>T1C9Z0_9ZZZZ</name>
<proteinExistence type="predicted"/>
<dbReference type="InterPro" id="IPR054309">
    <property type="entry name" value="NorB_cytochrome_c-like"/>
</dbReference>
<dbReference type="Gene3D" id="1.20.210.10">
    <property type="entry name" value="Cytochrome c oxidase-like, subunit I domain"/>
    <property type="match status" value="1"/>
</dbReference>
<feature type="transmembrane region" description="Helical" evidence="1">
    <location>
        <begin position="102"/>
        <end position="125"/>
    </location>
</feature>
<dbReference type="AlphaFoldDB" id="T1C9Z0"/>
<evidence type="ECO:0000259" key="2">
    <source>
        <dbReference type="Pfam" id="PF22085"/>
    </source>
</evidence>
<keyword evidence="1" id="KW-0472">Membrane</keyword>
<feature type="transmembrane region" description="Helical" evidence="1">
    <location>
        <begin position="154"/>
        <end position="176"/>
    </location>
</feature>
<dbReference type="Pfam" id="PF22085">
    <property type="entry name" value="NorB_cytochrome_c-like"/>
    <property type="match status" value="1"/>
</dbReference>
<feature type="non-terminal residue" evidence="3">
    <location>
        <position position="195"/>
    </location>
</feature>
<dbReference type="SUPFAM" id="SSF81442">
    <property type="entry name" value="Cytochrome c oxidase subunit I-like"/>
    <property type="match status" value="1"/>
</dbReference>
<dbReference type="EMBL" id="AUZZ01001953">
    <property type="protein sequence ID" value="EQD62324.1"/>
    <property type="molecule type" value="Genomic_DNA"/>
</dbReference>
<protein>
    <submittedName>
        <fullName evidence="3">Nitric oxide reductase</fullName>
    </submittedName>
</protein>
<evidence type="ECO:0000313" key="3">
    <source>
        <dbReference type="EMBL" id="EQD62324.1"/>
    </source>
</evidence>
<reference evidence="3" key="2">
    <citation type="journal article" date="2014" name="ISME J.">
        <title>Microbial stratification in low pH oxic and suboxic macroscopic growths along an acid mine drainage.</title>
        <authorList>
            <person name="Mendez-Garcia C."/>
            <person name="Mesa V."/>
            <person name="Sprenger R.R."/>
            <person name="Richter M."/>
            <person name="Diez M.S."/>
            <person name="Solano J."/>
            <person name="Bargiela R."/>
            <person name="Golyshina O.V."/>
            <person name="Manteca A."/>
            <person name="Ramos J.L."/>
            <person name="Gallego J.R."/>
            <person name="Llorente I."/>
            <person name="Martins Dos Santos V.A."/>
            <person name="Jensen O.N."/>
            <person name="Pelaez A.I."/>
            <person name="Sanchez J."/>
            <person name="Ferrer M."/>
        </authorList>
    </citation>
    <scope>NUCLEOTIDE SEQUENCE</scope>
</reference>
<keyword evidence="1" id="KW-0812">Transmembrane</keyword>
<organism evidence="3">
    <name type="scientific">mine drainage metagenome</name>
    <dbReference type="NCBI Taxonomy" id="410659"/>
    <lineage>
        <taxon>unclassified sequences</taxon>
        <taxon>metagenomes</taxon>
        <taxon>ecological metagenomes</taxon>
    </lineage>
</organism>
<dbReference type="InterPro" id="IPR036927">
    <property type="entry name" value="Cyt_c_oxase-like_su1_sf"/>
</dbReference>
<sequence length="195" mass="21691">MRADLQGIDLSQSSVLLPGAVAQAIVTLRAQIAQSLLRNDFTKGYTRARALDPTSAAQTASFLLYSSLTTVARRPGKDYSWTTNWPAEPLVGNAPTPATFQWTWAGFTLVFFGIGVVLVIFRLWIEPKAANETFEPVLRGFQTPTPSQKALWKYFLVVAGVLLVQILAGSIMAHYYSERENFYGIDVDHWLPFAF</sequence>
<keyword evidence="1" id="KW-1133">Transmembrane helix</keyword>
<comment type="caution">
    <text evidence="3">The sequence shown here is derived from an EMBL/GenBank/DDBJ whole genome shotgun (WGS) entry which is preliminary data.</text>
</comment>